<dbReference type="Pfam" id="PF20330">
    <property type="entry name" value="DUF6625"/>
    <property type="match status" value="1"/>
</dbReference>
<name>A0A5M8QUF4_9BACT</name>
<evidence type="ECO:0000313" key="2">
    <source>
        <dbReference type="Proteomes" id="UP000323994"/>
    </source>
</evidence>
<protein>
    <recommendedName>
        <fullName evidence="3">Glycosyl transferase</fullName>
    </recommendedName>
</protein>
<dbReference type="OrthoDB" id="1910631at2"/>
<evidence type="ECO:0000313" key="1">
    <source>
        <dbReference type="EMBL" id="KAA6438908.1"/>
    </source>
</evidence>
<accession>A0A5M8QUF4</accession>
<dbReference type="Proteomes" id="UP000323994">
    <property type="component" value="Unassembled WGS sequence"/>
</dbReference>
<proteinExistence type="predicted"/>
<dbReference type="RefSeq" id="WP_139012871.1">
    <property type="nucleotide sequence ID" value="NZ_VBSN01000041.1"/>
</dbReference>
<dbReference type="AlphaFoldDB" id="A0A5M8QUF4"/>
<sequence>MRKSDITFIIPFFGQAPPWMPFFIKSCHSNRDVSFLIFADCLQVGISGNVEVIRLNLADLKVLAEEKLRFRVSLDRPYKICDFRPAFGLIFADYLKGSRFWGTCDVDILLGDIRKFITEDLLSRYDVITAKREYLIGHFTLYRNTRKVNYLFKKSPHYLRVFQNSQAFAFDECNFLWWKLLAGNPIQETRSQIESMSHVVKRLAVSGYICAYFRSHVIEQDQLTSDGQLEAFTKTLIWENGRLMDARENQEYISFHFHFMKKQTIFNIPDWEEIPERFAISQAGFSYINECDTCK</sequence>
<dbReference type="InterPro" id="IPR046733">
    <property type="entry name" value="DUF6625"/>
</dbReference>
<reference evidence="1 2" key="1">
    <citation type="submission" date="2019-05" db="EMBL/GenBank/DDBJ databases">
        <authorList>
            <person name="Qu J.-H."/>
        </authorList>
    </citation>
    <scope>NUCLEOTIDE SEQUENCE [LARGE SCALE GENOMIC DNA]</scope>
    <source>
        <strain evidence="1 2">NS28</strain>
    </source>
</reference>
<gene>
    <name evidence="1" type="ORF">FEM33_15160</name>
</gene>
<organism evidence="1 2">
    <name type="scientific">Dyadobacter flavalbus</name>
    <dbReference type="NCBI Taxonomy" id="2579942"/>
    <lineage>
        <taxon>Bacteria</taxon>
        <taxon>Pseudomonadati</taxon>
        <taxon>Bacteroidota</taxon>
        <taxon>Cytophagia</taxon>
        <taxon>Cytophagales</taxon>
        <taxon>Spirosomataceae</taxon>
        <taxon>Dyadobacter</taxon>
    </lineage>
</organism>
<evidence type="ECO:0008006" key="3">
    <source>
        <dbReference type="Google" id="ProtNLM"/>
    </source>
</evidence>
<comment type="caution">
    <text evidence="1">The sequence shown here is derived from an EMBL/GenBank/DDBJ whole genome shotgun (WGS) entry which is preliminary data.</text>
</comment>
<dbReference type="EMBL" id="VBSN01000041">
    <property type="protein sequence ID" value="KAA6438908.1"/>
    <property type="molecule type" value="Genomic_DNA"/>
</dbReference>
<keyword evidence="2" id="KW-1185">Reference proteome</keyword>